<proteinExistence type="predicted"/>
<sequence>MKIEKFSVQKKDPKKHSRIIQRAYDSEDIESVALLHIDDSAKYVHDLRRDKR</sequence>
<organism evidence="1">
    <name type="scientific">hydrothermal vent metagenome</name>
    <dbReference type="NCBI Taxonomy" id="652676"/>
    <lineage>
        <taxon>unclassified sequences</taxon>
        <taxon>metagenomes</taxon>
        <taxon>ecological metagenomes</taxon>
    </lineage>
</organism>
<name>A0A1W1C1Y0_9ZZZZ</name>
<evidence type="ECO:0000313" key="1">
    <source>
        <dbReference type="EMBL" id="SFV59712.1"/>
    </source>
</evidence>
<gene>
    <name evidence="1" type="ORF">MNB_SV-13-336</name>
</gene>
<accession>A0A1W1C1Y0</accession>
<dbReference type="AlphaFoldDB" id="A0A1W1C1Y0"/>
<reference evidence="1" key="1">
    <citation type="submission" date="2016-10" db="EMBL/GenBank/DDBJ databases">
        <authorList>
            <person name="de Groot N.N."/>
        </authorList>
    </citation>
    <scope>NUCLEOTIDE SEQUENCE</scope>
</reference>
<dbReference type="EMBL" id="FPHM01000059">
    <property type="protein sequence ID" value="SFV59712.1"/>
    <property type="molecule type" value="Genomic_DNA"/>
</dbReference>
<protein>
    <submittedName>
        <fullName evidence="1">Uncharacterized protein</fullName>
    </submittedName>
</protein>